<gene>
    <name evidence="2" type="ORF">UFOPK3423_00442</name>
</gene>
<name>A0A6J7DCU3_9ZZZZ</name>
<dbReference type="AlphaFoldDB" id="A0A6J7DCU3"/>
<protein>
    <submittedName>
        <fullName evidence="2">Unannotated protein</fullName>
    </submittedName>
</protein>
<feature type="region of interest" description="Disordered" evidence="1">
    <location>
        <begin position="95"/>
        <end position="117"/>
    </location>
</feature>
<evidence type="ECO:0000313" key="2">
    <source>
        <dbReference type="EMBL" id="CAB4864983.1"/>
    </source>
</evidence>
<sequence>MALDQLVLGDQRFGLAAQREHVDRVCERDHLDISARDRAGEVRGDALAHRARLADVEDLAVGSDEEIDAGFVWKRAPTLGQAVLALLLGGAVGGGSHPVEDTGARRGRQAPRKGSSAARTVSGIGVFFQVFASTQT</sequence>
<accession>A0A6J7DCU3</accession>
<evidence type="ECO:0000256" key="1">
    <source>
        <dbReference type="SAM" id="MobiDB-lite"/>
    </source>
</evidence>
<dbReference type="EMBL" id="CAFBLQ010000032">
    <property type="protein sequence ID" value="CAB4864983.1"/>
    <property type="molecule type" value="Genomic_DNA"/>
</dbReference>
<proteinExistence type="predicted"/>
<organism evidence="2">
    <name type="scientific">freshwater metagenome</name>
    <dbReference type="NCBI Taxonomy" id="449393"/>
    <lineage>
        <taxon>unclassified sequences</taxon>
        <taxon>metagenomes</taxon>
        <taxon>ecological metagenomes</taxon>
    </lineage>
</organism>
<reference evidence="2" key="1">
    <citation type="submission" date="2020-05" db="EMBL/GenBank/DDBJ databases">
        <authorList>
            <person name="Chiriac C."/>
            <person name="Salcher M."/>
            <person name="Ghai R."/>
            <person name="Kavagutti S V."/>
        </authorList>
    </citation>
    <scope>NUCLEOTIDE SEQUENCE</scope>
</reference>